<sequence length="95" mass="11010">MLKIDANLKNKATENSAALSNVNDFREPDFQVILTSYEIKDSGIQDKWNNGMNLKLSFISENFSPDKYSEFLKSFQLFLKDKGYSPFKVDQELFN</sequence>
<evidence type="ECO:0000313" key="2">
    <source>
        <dbReference type="Proteomes" id="UP001223586"/>
    </source>
</evidence>
<keyword evidence="2" id="KW-1185">Reference proteome</keyword>
<proteinExistence type="predicted"/>
<dbReference type="Proteomes" id="UP001223586">
    <property type="component" value="Unassembled WGS sequence"/>
</dbReference>
<comment type="caution">
    <text evidence="1">The sequence shown here is derived from an EMBL/GenBank/DDBJ whole genome shotgun (WGS) entry which is preliminary data.</text>
</comment>
<reference evidence="1 2" key="1">
    <citation type="submission" date="2023-07" db="EMBL/GenBank/DDBJ databases">
        <title>Genomic Encyclopedia of Type Strains, Phase IV (KMG-IV): sequencing the most valuable type-strain genomes for metagenomic binning, comparative biology and taxonomic classification.</title>
        <authorList>
            <person name="Goeker M."/>
        </authorList>
    </citation>
    <scope>NUCLEOTIDE SEQUENCE [LARGE SCALE GENOMIC DNA]</scope>
    <source>
        <strain evidence="1 2">DSM 23837</strain>
    </source>
</reference>
<protein>
    <submittedName>
        <fullName evidence="1">Uncharacterized protein</fullName>
    </submittedName>
</protein>
<organism evidence="1 2">
    <name type="scientific">Bacillus chungangensis</name>
    <dbReference type="NCBI Taxonomy" id="587633"/>
    <lineage>
        <taxon>Bacteria</taxon>
        <taxon>Bacillati</taxon>
        <taxon>Bacillota</taxon>
        <taxon>Bacilli</taxon>
        <taxon>Bacillales</taxon>
        <taxon>Bacillaceae</taxon>
        <taxon>Bacillus</taxon>
    </lineage>
</organism>
<dbReference type="RefSeq" id="WP_307228754.1">
    <property type="nucleotide sequence ID" value="NZ_JAUSTT010000009.1"/>
</dbReference>
<accession>A0ABT9WTA4</accession>
<gene>
    <name evidence="1" type="ORF">J2S08_001816</name>
</gene>
<name>A0ABT9WTA4_9BACI</name>
<evidence type="ECO:0000313" key="1">
    <source>
        <dbReference type="EMBL" id="MDQ0175980.1"/>
    </source>
</evidence>
<dbReference type="EMBL" id="JAUSTT010000009">
    <property type="protein sequence ID" value="MDQ0175980.1"/>
    <property type="molecule type" value="Genomic_DNA"/>
</dbReference>